<dbReference type="OrthoDB" id="6020543at2759"/>
<name>A0A2A9NDV7_9AGAR</name>
<feature type="domain" description="GH18" evidence="12">
    <location>
        <begin position="46"/>
        <end position="336"/>
    </location>
</feature>
<dbReference type="GO" id="GO:0005576">
    <property type="term" value="C:extracellular region"/>
    <property type="evidence" value="ECO:0007669"/>
    <property type="project" value="TreeGrafter"/>
</dbReference>
<dbReference type="GO" id="GO:0008843">
    <property type="term" value="F:endochitinase activity"/>
    <property type="evidence" value="ECO:0007669"/>
    <property type="project" value="UniProtKB-EC"/>
</dbReference>
<evidence type="ECO:0000256" key="5">
    <source>
        <dbReference type="ARBA" id="ARBA00023024"/>
    </source>
</evidence>
<dbReference type="PANTHER" id="PTHR45708">
    <property type="entry name" value="ENDOCHITINASE"/>
    <property type="match status" value="1"/>
</dbReference>
<evidence type="ECO:0000256" key="6">
    <source>
        <dbReference type="ARBA" id="ARBA00023277"/>
    </source>
</evidence>
<dbReference type="InterPro" id="IPR001223">
    <property type="entry name" value="Glyco_hydro18_cat"/>
</dbReference>
<dbReference type="CDD" id="cd02877">
    <property type="entry name" value="GH18_hevamine_XipI_class_III"/>
    <property type="match status" value="1"/>
</dbReference>
<keyword evidence="3" id="KW-0147">Chitin-binding</keyword>
<comment type="similarity">
    <text evidence="10">Belongs to the glycosyl hydrolase 18 family.</text>
</comment>
<proteinExistence type="inferred from homology"/>
<evidence type="ECO:0000256" key="10">
    <source>
        <dbReference type="RuleBase" id="RU004453"/>
    </source>
</evidence>
<evidence type="ECO:0000256" key="7">
    <source>
        <dbReference type="ARBA" id="ARBA00023295"/>
    </source>
</evidence>
<dbReference type="GO" id="GO:0008061">
    <property type="term" value="F:chitin binding"/>
    <property type="evidence" value="ECO:0007669"/>
    <property type="project" value="UniProtKB-KW"/>
</dbReference>
<dbReference type="AlphaFoldDB" id="A0A2A9NDV7"/>
<gene>
    <name evidence="13" type="ORF">AMATHDRAFT_41705</name>
</gene>
<comment type="catalytic activity">
    <reaction evidence="1">
        <text>Random endo-hydrolysis of N-acetyl-beta-D-glucosaminide (1-&gt;4)-beta-linkages in chitin and chitodextrins.</text>
        <dbReference type="EC" id="3.2.1.14"/>
    </reaction>
</comment>
<evidence type="ECO:0000259" key="12">
    <source>
        <dbReference type="PROSITE" id="PS51910"/>
    </source>
</evidence>
<keyword evidence="14" id="KW-1185">Reference proteome</keyword>
<dbReference type="InterPro" id="IPR001579">
    <property type="entry name" value="Glyco_hydro_18_chit_AS"/>
</dbReference>
<protein>
    <recommendedName>
        <fullName evidence="2">chitinase</fullName>
        <ecNumber evidence="2">3.2.1.14</ecNumber>
    </recommendedName>
</protein>
<keyword evidence="7 9" id="KW-0326">Glycosidase</keyword>
<dbReference type="PANTHER" id="PTHR45708:SF49">
    <property type="entry name" value="ENDOCHITINASE"/>
    <property type="match status" value="1"/>
</dbReference>
<dbReference type="Gene3D" id="3.20.20.80">
    <property type="entry name" value="Glycosidases"/>
    <property type="match status" value="1"/>
</dbReference>
<keyword evidence="6" id="KW-0119">Carbohydrate metabolism</keyword>
<evidence type="ECO:0000313" key="13">
    <source>
        <dbReference type="EMBL" id="PFH49205.1"/>
    </source>
</evidence>
<evidence type="ECO:0000256" key="1">
    <source>
        <dbReference type="ARBA" id="ARBA00000822"/>
    </source>
</evidence>
<feature type="region of interest" description="Disordered" evidence="11">
    <location>
        <begin position="338"/>
        <end position="388"/>
    </location>
</feature>
<evidence type="ECO:0000256" key="8">
    <source>
        <dbReference type="ARBA" id="ARBA00023326"/>
    </source>
</evidence>
<evidence type="ECO:0000256" key="9">
    <source>
        <dbReference type="RuleBase" id="RU000489"/>
    </source>
</evidence>
<evidence type="ECO:0000256" key="11">
    <source>
        <dbReference type="SAM" id="MobiDB-lite"/>
    </source>
</evidence>
<accession>A0A2A9NDV7</accession>
<dbReference type="InterPro" id="IPR050542">
    <property type="entry name" value="Glycosyl_Hydrlase18_Chitinase"/>
</dbReference>
<dbReference type="Proteomes" id="UP000242287">
    <property type="component" value="Unassembled WGS sequence"/>
</dbReference>
<keyword evidence="4 9" id="KW-0378">Hydrolase</keyword>
<evidence type="ECO:0000256" key="2">
    <source>
        <dbReference type="ARBA" id="ARBA00012729"/>
    </source>
</evidence>
<feature type="compositionally biased region" description="Basic and acidic residues" evidence="11">
    <location>
        <begin position="346"/>
        <end position="361"/>
    </location>
</feature>
<reference evidence="13 14" key="1">
    <citation type="submission" date="2014-02" db="EMBL/GenBank/DDBJ databases">
        <title>Transposable element dynamics among asymbiotic and ectomycorrhizal Amanita fungi.</title>
        <authorList>
            <consortium name="DOE Joint Genome Institute"/>
            <person name="Hess J."/>
            <person name="Skrede I."/>
            <person name="Wolfe B."/>
            <person name="LaButti K."/>
            <person name="Ohm R.A."/>
            <person name="Grigoriev I.V."/>
            <person name="Pringle A."/>
        </authorList>
    </citation>
    <scope>NUCLEOTIDE SEQUENCE [LARGE SCALE GENOMIC DNA]</scope>
    <source>
        <strain evidence="13 14">SKay4041</strain>
    </source>
</reference>
<sequence length="388" mass="42014">MAESAILRSGLIPPGSAMLPSLSVALIHSVLALFAAVSAFSIDRSDNLAVYWGQDSAGQQQRLSFYCEDDTVDIIPLAFLYVFFDKGGYPVMDFSNICSNFGGNSFSGTNLADCSFLAEDIQTCQKKGKVVLLSLGGATAKVGFGDDSQAEGFAELIWNTFLGGKNDIRPFGSAILDGIDLDIESGNGAHYAAFVQRIRSLAQNDDKRYYISAAPQCPFPDQYIGSALNSAHFDLIFVQFYNNYCETSQPSKFNFDTWDQWARRGSPNSNVKIFLGAPGAPGAAGNGYVDIETLSAMVSDAQSRYRSFGGVMLWDADASYNNNRFDAAIKRAIIGGSGLPPFTPTDNHDIDTTSSFRDPRATARVKRPSDETPSLDTNGLGNDKEKRV</sequence>
<keyword evidence="8" id="KW-0624">Polysaccharide degradation</keyword>
<dbReference type="GO" id="GO:0006032">
    <property type="term" value="P:chitin catabolic process"/>
    <property type="evidence" value="ECO:0007669"/>
    <property type="project" value="UniProtKB-KW"/>
</dbReference>
<dbReference type="SUPFAM" id="SSF51445">
    <property type="entry name" value="(Trans)glycosidases"/>
    <property type="match status" value="1"/>
</dbReference>
<evidence type="ECO:0000256" key="3">
    <source>
        <dbReference type="ARBA" id="ARBA00022669"/>
    </source>
</evidence>
<feature type="compositionally biased region" description="Polar residues" evidence="11">
    <location>
        <begin position="371"/>
        <end position="380"/>
    </location>
</feature>
<evidence type="ECO:0000256" key="4">
    <source>
        <dbReference type="ARBA" id="ARBA00022801"/>
    </source>
</evidence>
<organism evidence="13 14">
    <name type="scientific">Amanita thiersii Skay4041</name>
    <dbReference type="NCBI Taxonomy" id="703135"/>
    <lineage>
        <taxon>Eukaryota</taxon>
        <taxon>Fungi</taxon>
        <taxon>Dikarya</taxon>
        <taxon>Basidiomycota</taxon>
        <taxon>Agaricomycotina</taxon>
        <taxon>Agaricomycetes</taxon>
        <taxon>Agaricomycetidae</taxon>
        <taxon>Agaricales</taxon>
        <taxon>Pluteineae</taxon>
        <taxon>Amanitaceae</taxon>
        <taxon>Amanita</taxon>
    </lineage>
</organism>
<dbReference type="InterPro" id="IPR017853">
    <property type="entry name" value="GH"/>
</dbReference>
<dbReference type="GO" id="GO:0000272">
    <property type="term" value="P:polysaccharide catabolic process"/>
    <property type="evidence" value="ECO:0007669"/>
    <property type="project" value="UniProtKB-KW"/>
</dbReference>
<evidence type="ECO:0000313" key="14">
    <source>
        <dbReference type="Proteomes" id="UP000242287"/>
    </source>
</evidence>
<dbReference type="EMBL" id="KZ302036">
    <property type="protein sequence ID" value="PFH49205.1"/>
    <property type="molecule type" value="Genomic_DNA"/>
</dbReference>
<dbReference type="EC" id="3.2.1.14" evidence="2"/>
<dbReference type="PROSITE" id="PS51910">
    <property type="entry name" value="GH18_2"/>
    <property type="match status" value="1"/>
</dbReference>
<keyword evidence="5" id="KW-0146">Chitin degradation</keyword>
<dbReference type="Pfam" id="PF00704">
    <property type="entry name" value="Glyco_hydro_18"/>
    <property type="match status" value="1"/>
</dbReference>
<dbReference type="InterPro" id="IPR045321">
    <property type="entry name" value="Cts1-like"/>
</dbReference>
<dbReference type="PROSITE" id="PS01095">
    <property type="entry name" value="GH18_1"/>
    <property type="match status" value="1"/>
</dbReference>